<reference evidence="1" key="1">
    <citation type="submission" date="2022-11" db="EMBL/GenBank/DDBJ databases">
        <title>Chromosome-level genome of Pogonophryne albipinna.</title>
        <authorList>
            <person name="Jo E."/>
        </authorList>
    </citation>
    <scope>NUCLEOTIDE SEQUENCE</scope>
    <source>
        <strain evidence="1">SGF0006</strain>
        <tissue evidence="1">Muscle</tissue>
    </source>
</reference>
<dbReference type="EMBL" id="JAPTMU010000057">
    <property type="protein sequence ID" value="KAJ4922799.1"/>
    <property type="molecule type" value="Genomic_DNA"/>
</dbReference>
<proteinExistence type="predicted"/>
<feature type="non-terminal residue" evidence="1">
    <location>
        <position position="1"/>
    </location>
</feature>
<evidence type="ECO:0000313" key="2">
    <source>
        <dbReference type="Proteomes" id="UP001219934"/>
    </source>
</evidence>
<accession>A0AAD6F5T7</accession>
<comment type="caution">
    <text evidence="1">The sequence shown here is derived from an EMBL/GenBank/DDBJ whole genome shotgun (WGS) entry which is preliminary data.</text>
</comment>
<organism evidence="1 2">
    <name type="scientific">Pogonophryne albipinna</name>
    <dbReference type="NCBI Taxonomy" id="1090488"/>
    <lineage>
        <taxon>Eukaryota</taxon>
        <taxon>Metazoa</taxon>
        <taxon>Chordata</taxon>
        <taxon>Craniata</taxon>
        <taxon>Vertebrata</taxon>
        <taxon>Euteleostomi</taxon>
        <taxon>Actinopterygii</taxon>
        <taxon>Neopterygii</taxon>
        <taxon>Teleostei</taxon>
        <taxon>Neoteleostei</taxon>
        <taxon>Acanthomorphata</taxon>
        <taxon>Eupercaria</taxon>
        <taxon>Perciformes</taxon>
        <taxon>Notothenioidei</taxon>
        <taxon>Pogonophryne</taxon>
    </lineage>
</organism>
<sequence>MMMCLSSLGLLYASQKDSSRNRSSAEMHLNERSPLLILVTAELPDFDYLQSDTPFQPAFTQCNNSKRNGMM</sequence>
<protein>
    <submittedName>
        <fullName evidence="1">Uncharacterized protein</fullName>
    </submittedName>
</protein>
<dbReference type="AlphaFoldDB" id="A0AAD6F5T7"/>
<evidence type="ECO:0000313" key="1">
    <source>
        <dbReference type="EMBL" id="KAJ4922799.1"/>
    </source>
</evidence>
<dbReference type="Proteomes" id="UP001219934">
    <property type="component" value="Unassembled WGS sequence"/>
</dbReference>
<name>A0AAD6F5T7_9TELE</name>
<gene>
    <name evidence="1" type="ORF">JOQ06_021303</name>
</gene>
<keyword evidence="2" id="KW-1185">Reference proteome</keyword>